<proteinExistence type="predicted"/>
<comment type="caution">
    <text evidence="1">The sequence shown here is derived from an EMBL/GenBank/DDBJ whole genome shotgun (WGS) entry which is preliminary data.</text>
</comment>
<evidence type="ECO:0000313" key="2">
    <source>
        <dbReference type="Proteomes" id="UP000037179"/>
    </source>
</evidence>
<name>A0ABC9Z0Z3_9NOCA</name>
<feature type="non-terminal residue" evidence="1">
    <location>
        <position position="1"/>
    </location>
</feature>
<protein>
    <submittedName>
        <fullName evidence="1">Uncharacterized protein</fullName>
    </submittedName>
</protein>
<organism evidence="1 2">
    <name type="scientific">Nocardia seriolae</name>
    <dbReference type="NCBI Taxonomy" id="37332"/>
    <lineage>
        <taxon>Bacteria</taxon>
        <taxon>Bacillati</taxon>
        <taxon>Actinomycetota</taxon>
        <taxon>Actinomycetes</taxon>
        <taxon>Mycobacteriales</taxon>
        <taxon>Nocardiaceae</taxon>
        <taxon>Nocardia</taxon>
    </lineage>
</organism>
<accession>A0ABC9Z0Z3</accession>
<gene>
    <name evidence="1" type="ORF">NSK11_contig00113-0038</name>
</gene>
<reference evidence="2" key="1">
    <citation type="submission" date="2015-07" db="EMBL/GenBank/DDBJ databases">
        <title>Nocardia seriolae U-1 whole genome shotgun sequence.</title>
        <authorList>
            <person name="Imajoh M."/>
            <person name="Fukumoto Y."/>
            <person name="Sukeda M."/>
            <person name="Yamane J."/>
            <person name="Yamasaki K."/>
            <person name="Shimizu M."/>
            <person name="Ohnishi K."/>
            <person name="Oshima S."/>
        </authorList>
    </citation>
    <scope>NUCLEOTIDE SEQUENCE [LARGE SCALE GENOMIC DNA]</scope>
    <source>
        <strain evidence="2">U-1</strain>
    </source>
</reference>
<evidence type="ECO:0000313" key="1">
    <source>
        <dbReference type="EMBL" id="GAP31420.1"/>
    </source>
</evidence>
<keyword evidence="2" id="KW-1185">Reference proteome</keyword>
<reference evidence="1 2" key="2">
    <citation type="journal article" date="2016" name="Genome Announc.">
        <title>Draft Genome Sequence of Erythromycin- and Oxytetracycline-Sensitive Nocardia seriolae Strain U-1 (NBRC 110359).</title>
        <authorList>
            <person name="Imajoh M."/>
            <person name="Sukeda M."/>
            <person name="Shimizu M."/>
            <person name="Yamane J."/>
            <person name="Ohnishi K."/>
            <person name="Oshima S."/>
        </authorList>
    </citation>
    <scope>NUCLEOTIDE SEQUENCE [LARGE SCALE GENOMIC DNA]</scope>
    <source>
        <strain evidence="1 2">U-1</strain>
    </source>
</reference>
<dbReference type="EMBL" id="BBYQ01000113">
    <property type="protein sequence ID" value="GAP31420.1"/>
    <property type="molecule type" value="Genomic_DNA"/>
</dbReference>
<dbReference type="RefSeq" id="WP_238595046.1">
    <property type="nucleotide sequence ID" value="NZ_BBYQ01000113.1"/>
</dbReference>
<sequence>QDTSTECLSAELARAMSDPRLRRRIGDNVLWCMDSDGRGFERTIEHLRSLPDGCDPIIITPVTDHFRKRLPSACEVATVFAALQDSGTWFPKGCQEYISEEAADGTRSVRPRRLGRLIGFVLEWGIPVRRADIR</sequence>
<dbReference type="Proteomes" id="UP000037179">
    <property type="component" value="Unassembled WGS sequence"/>
</dbReference>
<dbReference type="AlphaFoldDB" id="A0ABC9Z0Z3"/>